<dbReference type="GO" id="GO:0051082">
    <property type="term" value="F:unfolded protein binding"/>
    <property type="evidence" value="ECO:0007669"/>
    <property type="project" value="TreeGrafter"/>
</dbReference>
<protein>
    <submittedName>
        <fullName evidence="4">Nuclear distribution-like protein</fullName>
    </submittedName>
</protein>
<keyword evidence="5" id="KW-1185">Reference proteome</keyword>
<feature type="domain" description="CS" evidence="3">
    <location>
        <begin position="10"/>
        <end position="114"/>
    </location>
</feature>
<evidence type="ECO:0000259" key="3">
    <source>
        <dbReference type="PROSITE" id="PS51203"/>
    </source>
</evidence>
<reference evidence="4 5" key="1">
    <citation type="journal article" date="2011" name="Genome Res.">
        <title>Phylogeny-wide analysis of social amoeba genomes highlights ancient origins for complex intercellular communication.</title>
        <authorList>
            <person name="Heidel A.J."/>
            <person name="Lawal H.M."/>
            <person name="Felder M."/>
            <person name="Schilde C."/>
            <person name="Helps N.R."/>
            <person name="Tunggal B."/>
            <person name="Rivero F."/>
            <person name="John U."/>
            <person name="Schleicher M."/>
            <person name="Eichinger L."/>
            <person name="Platzer M."/>
            <person name="Noegel A.A."/>
            <person name="Schaap P."/>
            <person name="Gloeckner G."/>
        </authorList>
    </citation>
    <scope>NUCLEOTIDE SEQUENCE [LARGE SCALE GENOMIC DNA]</scope>
    <source>
        <strain evidence="5">ATCC 26659 / Pp 5 / PN500</strain>
    </source>
</reference>
<dbReference type="GeneID" id="31359865"/>
<dbReference type="Proteomes" id="UP000001396">
    <property type="component" value="Unassembled WGS sequence"/>
</dbReference>
<dbReference type="OMA" id="RQKEMGG"/>
<accession>D3B7E1</accession>
<dbReference type="EMBL" id="ADBJ01000018">
    <property type="protein sequence ID" value="EFA82684.1"/>
    <property type="molecule type" value="Genomic_DNA"/>
</dbReference>
<dbReference type="PANTHER" id="PTHR12356">
    <property type="entry name" value="NUCLEAR MOVEMENT PROTEIN NUDC"/>
    <property type="match status" value="1"/>
</dbReference>
<dbReference type="PANTHER" id="PTHR12356:SF3">
    <property type="entry name" value="NUCLEAR MIGRATION PROTEIN NUDC"/>
    <property type="match status" value="1"/>
</dbReference>
<evidence type="ECO:0000256" key="2">
    <source>
        <dbReference type="ARBA" id="ARBA00022490"/>
    </source>
</evidence>
<dbReference type="InterPro" id="IPR007052">
    <property type="entry name" value="CS_dom"/>
</dbReference>
<dbReference type="FunFam" id="2.60.40.790:FF:000001">
    <property type="entry name" value="Nuclear migration protein nudC"/>
    <property type="match status" value="1"/>
</dbReference>
<dbReference type="GO" id="GO:0005737">
    <property type="term" value="C:cytoplasm"/>
    <property type="evidence" value="ECO:0007669"/>
    <property type="project" value="UniProtKB-SubCell"/>
</dbReference>
<keyword evidence="2" id="KW-0963">Cytoplasm</keyword>
<dbReference type="InterPro" id="IPR037898">
    <property type="entry name" value="NudC_fam"/>
</dbReference>
<dbReference type="STRING" id="670386.D3B7E1"/>
<dbReference type="GO" id="GO:0006457">
    <property type="term" value="P:protein folding"/>
    <property type="evidence" value="ECO:0007669"/>
    <property type="project" value="TreeGrafter"/>
</dbReference>
<dbReference type="FunCoup" id="D3B7E1">
    <property type="interactions" value="111"/>
</dbReference>
<dbReference type="Gene3D" id="2.60.40.790">
    <property type="match status" value="1"/>
</dbReference>
<comment type="subcellular location">
    <subcellularLocation>
        <location evidence="1">Cytoplasm</location>
    </subcellularLocation>
</comment>
<gene>
    <name evidence="4" type="primary">nudc</name>
    <name evidence="4" type="ORF">PPL_04378</name>
</gene>
<proteinExistence type="predicted"/>
<sequence>MTKSSKVNSDPSLPYTWTQTLSEVSVTIKTEKPVRGKDLDIKITQTHLTVKNKTLNTVYIDGDLYKPVNKSDCIWQIELYKTTSQEWWSCVIKGHPEIDVQSIEPENTNLSDLDGDTRGMVEKMMYDQRQKAMGLPTSDEENKQKILENFMSQHPEMDFSNAKFS</sequence>
<dbReference type="Pfam" id="PF04969">
    <property type="entry name" value="CS"/>
    <property type="match status" value="1"/>
</dbReference>
<comment type="caution">
    <text evidence="4">The sequence shown here is derived from an EMBL/GenBank/DDBJ whole genome shotgun (WGS) entry which is preliminary data.</text>
</comment>
<evidence type="ECO:0000313" key="5">
    <source>
        <dbReference type="Proteomes" id="UP000001396"/>
    </source>
</evidence>
<dbReference type="InterPro" id="IPR008978">
    <property type="entry name" value="HSP20-like_chaperone"/>
</dbReference>
<organism evidence="4 5">
    <name type="scientific">Heterostelium pallidum (strain ATCC 26659 / Pp 5 / PN500)</name>
    <name type="common">Cellular slime mold</name>
    <name type="synonym">Polysphondylium pallidum</name>
    <dbReference type="NCBI Taxonomy" id="670386"/>
    <lineage>
        <taxon>Eukaryota</taxon>
        <taxon>Amoebozoa</taxon>
        <taxon>Evosea</taxon>
        <taxon>Eumycetozoa</taxon>
        <taxon>Dictyostelia</taxon>
        <taxon>Acytosteliales</taxon>
        <taxon>Acytosteliaceae</taxon>
        <taxon>Heterostelium</taxon>
    </lineage>
</organism>
<evidence type="ECO:0000313" key="4">
    <source>
        <dbReference type="EMBL" id="EFA82684.1"/>
    </source>
</evidence>
<dbReference type="PROSITE" id="PS51203">
    <property type="entry name" value="CS"/>
    <property type="match status" value="1"/>
</dbReference>
<dbReference type="RefSeq" id="XP_020434801.1">
    <property type="nucleotide sequence ID" value="XM_020575281.1"/>
</dbReference>
<dbReference type="InParanoid" id="D3B7E1"/>
<dbReference type="SUPFAM" id="SSF49764">
    <property type="entry name" value="HSP20-like chaperones"/>
    <property type="match status" value="1"/>
</dbReference>
<evidence type="ECO:0000256" key="1">
    <source>
        <dbReference type="ARBA" id="ARBA00004496"/>
    </source>
</evidence>
<dbReference type="AlphaFoldDB" id="D3B7E1"/>
<name>D3B7E1_HETP5</name>
<dbReference type="CDD" id="cd06467">
    <property type="entry name" value="p23_NUDC_like"/>
    <property type="match status" value="1"/>
</dbReference>